<gene>
    <name evidence="2" type="ORF">OCK74_15600</name>
</gene>
<name>A0A9X2XP65_9BACT</name>
<proteinExistence type="predicted"/>
<evidence type="ECO:0008006" key="4">
    <source>
        <dbReference type="Google" id="ProtNLM"/>
    </source>
</evidence>
<dbReference type="AlphaFoldDB" id="A0A9X2XP65"/>
<feature type="signal peptide" evidence="1">
    <location>
        <begin position="1"/>
        <end position="18"/>
    </location>
</feature>
<feature type="chain" id="PRO_5040743827" description="DUF4840 domain-containing protein" evidence="1">
    <location>
        <begin position="19"/>
        <end position="182"/>
    </location>
</feature>
<protein>
    <recommendedName>
        <fullName evidence="4">DUF4840 domain-containing protein</fullName>
    </recommendedName>
</protein>
<accession>A0A9X2XP65</accession>
<reference evidence="2" key="2">
    <citation type="submission" date="2023-04" db="EMBL/GenBank/DDBJ databases">
        <title>Paracnuella aquatica gen. nov., sp. nov., a member of the family Chitinophagaceae isolated from a hot spring.</title>
        <authorList>
            <person name="Wang C."/>
        </authorList>
    </citation>
    <scope>NUCLEOTIDE SEQUENCE</scope>
    <source>
        <strain evidence="2">LB-8</strain>
    </source>
</reference>
<evidence type="ECO:0000256" key="1">
    <source>
        <dbReference type="SAM" id="SignalP"/>
    </source>
</evidence>
<dbReference type="Proteomes" id="UP001155483">
    <property type="component" value="Unassembled WGS sequence"/>
</dbReference>
<evidence type="ECO:0000313" key="2">
    <source>
        <dbReference type="EMBL" id="MCU7550543.1"/>
    </source>
</evidence>
<dbReference type="PROSITE" id="PS51257">
    <property type="entry name" value="PROKAR_LIPOPROTEIN"/>
    <property type="match status" value="1"/>
</dbReference>
<sequence length="182" mass="19899">MRKTYMFLALVSVVSAIAFSSCEKIKEKIFDSFSANGADYEFTIPIIANTNEATLSTTTVNFNVDSAIKANTKGFFGVGILKQINPEEVTLNLLNANDLNNLANFESFKVQVTTPSNSTPTVIASMTNPDTYAATTKLTVDNSKDLLDLLKASSITYKVIGKARRITTQPLKAQLIVKLKFK</sequence>
<keyword evidence="1" id="KW-0732">Signal</keyword>
<dbReference type="EMBL" id="JAOTIF010000013">
    <property type="protein sequence ID" value="MCU7550543.1"/>
    <property type="molecule type" value="Genomic_DNA"/>
</dbReference>
<evidence type="ECO:0000313" key="3">
    <source>
        <dbReference type="Proteomes" id="UP001155483"/>
    </source>
</evidence>
<dbReference type="RefSeq" id="WP_279297983.1">
    <property type="nucleotide sequence ID" value="NZ_JAOTIF010000013.1"/>
</dbReference>
<comment type="caution">
    <text evidence="2">The sequence shown here is derived from an EMBL/GenBank/DDBJ whole genome shotgun (WGS) entry which is preliminary data.</text>
</comment>
<reference evidence="2" key="1">
    <citation type="submission" date="2022-09" db="EMBL/GenBank/DDBJ databases">
        <authorList>
            <person name="Yuan C."/>
            <person name="Ke Z."/>
        </authorList>
    </citation>
    <scope>NUCLEOTIDE SEQUENCE</scope>
    <source>
        <strain evidence="2">LB-8</strain>
    </source>
</reference>
<keyword evidence="3" id="KW-1185">Reference proteome</keyword>
<organism evidence="2 3">
    <name type="scientific">Paraflavisolibacter caeni</name>
    <dbReference type="NCBI Taxonomy" id="2982496"/>
    <lineage>
        <taxon>Bacteria</taxon>
        <taxon>Pseudomonadati</taxon>
        <taxon>Bacteroidota</taxon>
        <taxon>Chitinophagia</taxon>
        <taxon>Chitinophagales</taxon>
        <taxon>Chitinophagaceae</taxon>
        <taxon>Paraflavisolibacter</taxon>
    </lineage>
</organism>